<proteinExistence type="predicted"/>
<dbReference type="Proteomes" id="UP000275846">
    <property type="component" value="Unassembled WGS sequence"/>
</dbReference>
<organism evidence="3">
    <name type="scientific">Schistocephalus solidus</name>
    <name type="common">Tapeworm</name>
    <dbReference type="NCBI Taxonomy" id="70667"/>
    <lineage>
        <taxon>Eukaryota</taxon>
        <taxon>Metazoa</taxon>
        <taxon>Spiralia</taxon>
        <taxon>Lophotrochozoa</taxon>
        <taxon>Platyhelminthes</taxon>
        <taxon>Cestoda</taxon>
        <taxon>Eucestoda</taxon>
        <taxon>Diphyllobothriidea</taxon>
        <taxon>Diphyllobothriidae</taxon>
        <taxon>Schistocephalus</taxon>
    </lineage>
</organism>
<reference evidence="3" key="1">
    <citation type="submission" date="2016-06" db="UniProtKB">
        <authorList>
            <consortium name="WormBaseParasite"/>
        </authorList>
    </citation>
    <scope>IDENTIFICATION</scope>
</reference>
<accession>A0A183TGJ0</accession>
<evidence type="ECO:0000313" key="1">
    <source>
        <dbReference type="EMBL" id="VDM01974.1"/>
    </source>
</evidence>
<reference evidence="1 2" key="2">
    <citation type="submission" date="2018-11" db="EMBL/GenBank/DDBJ databases">
        <authorList>
            <consortium name="Pathogen Informatics"/>
        </authorList>
    </citation>
    <scope>NUCLEOTIDE SEQUENCE [LARGE SCALE GENOMIC DNA]</scope>
    <source>
        <strain evidence="1 2">NST_G2</strain>
    </source>
</reference>
<dbReference type="EMBL" id="UYSU01040098">
    <property type="protein sequence ID" value="VDM01974.1"/>
    <property type="molecule type" value="Genomic_DNA"/>
</dbReference>
<gene>
    <name evidence="1" type="ORF">SSLN_LOCUS15588</name>
</gene>
<evidence type="ECO:0000313" key="3">
    <source>
        <dbReference type="WBParaSite" id="SSLN_0001617901-mRNA-1"/>
    </source>
</evidence>
<evidence type="ECO:0000313" key="2">
    <source>
        <dbReference type="Proteomes" id="UP000275846"/>
    </source>
</evidence>
<sequence>MHPRSLRWQLMDYVLVRRRDRQNVLVTKEIRDAGGWTDHRLFISNIGLQLQPPRMAPSNQITQKLKNLHAPDNKATVESRWCQLRNVIQSTAIEVLKRARCQRQKFGCPERFTHMVRQLQDGMTTCVTDNGTVYESFAVTNGVKKGCVLAPKLLSPVFSAMLMDAYCDEQRGIRIAYRSHGHLLISRRMQAPTRVSTTKVNDLLFADDYAINTVMEEDM</sequence>
<name>A0A183TGJ0_SCHSO</name>
<dbReference type="WBParaSite" id="SSLN_0001617901-mRNA-1">
    <property type="protein sequence ID" value="SSLN_0001617901-mRNA-1"/>
    <property type="gene ID" value="SSLN_0001617901"/>
</dbReference>
<dbReference type="PANTHER" id="PTHR47027:SF26">
    <property type="entry name" value="REVERSE TRANSCRIPTASE DOMAIN-CONTAINING PROTEIN"/>
    <property type="match status" value="1"/>
</dbReference>
<dbReference type="AlphaFoldDB" id="A0A183TGJ0"/>
<protein>
    <submittedName>
        <fullName evidence="3">Reverse transcriptase domain-containing protein</fullName>
    </submittedName>
</protein>
<keyword evidence="2" id="KW-1185">Reference proteome</keyword>
<dbReference type="OrthoDB" id="417908at2759"/>
<dbReference type="PANTHER" id="PTHR47027">
    <property type="entry name" value="REVERSE TRANSCRIPTASE DOMAIN-CONTAINING PROTEIN"/>
    <property type="match status" value="1"/>
</dbReference>